<evidence type="ECO:0000313" key="2">
    <source>
        <dbReference type="EMBL" id="CAI9171266.1"/>
    </source>
</evidence>
<gene>
    <name evidence="2" type="ORF">MRATA1EN1_LOCUS20228</name>
</gene>
<sequence length="83" mass="9187">MKKHRLGKACALQVGRRGLLDRGRFSPSDEEKGLKNMSGASDHTRRKGKDLGKSILCGKNRESFPEEPPVIAALEWEGEQAEP</sequence>
<dbReference type="EMBL" id="OX459966">
    <property type="protein sequence ID" value="CAI9171266.1"/>
    <property type="molecule type" value="Genomic_DNA"/>
</dbReference>
<dbReference type="Proteomes" id="UP001176941">
    <property type="component" value="Chromosome 30"/>
</dbReference>
<evidence type="ECO:0000313" key="3">
    <source>
        <dbReference type="Proteomes" id="UP001176941"/>
    </source>
</evidence>
<accession>A0ABN8ZE42</accession>
<reference evidence="2" key="1">
    <citation type="submission" date="2023-04" db="EMBL/GenBank/DDBJ databases">
        <authorList>
            <consortium name="ELIXIR-Norway"/>
        </authorList>
    </citation>
    <scope>NUCLEOTIDE SEQUENCE [LARGE SCALE GENOMIC DNA]</scope>
</reference>
<name>A0ABN8ZE42_RANTA</name>
<proteinExistence type="predicted"/>
<evidence type="ECO:0000256" key="1">
    <source>
        <dbReference type="SAM" id="MobiDB-lite"/>
    </source>
</evidence>
<feature type="region of interest" description="Disordered" evidence="1">
    <location>
        <begin position="21"/>
        <end position="54"/>
    </location>
</feature>
<protein>
    <submittedName>
        <fullName evidence="2">Uncharacterized protein</fullName>
    </submittedName>
</protein>
<keyword evidence="3" id="KW-1185">Reference proteome</keyword>
<feature type="compositionally biased region" description="Basic and acidic residues" evidence="1">
    <location>
        <begin position="21"/>
        <end position="34"/>
    </location>
</feature>
<organism evidence="2 3">
    <name type="scientific">Rangifer tarandus platyrhynchus</name>
    <name type="common">Svalbard reindeer</name>
    <dbReference type="NCBI Taxonomy" id="3082113"/>
    <lineage>
        <taxon>Eukaryota</taxon>
        <taxon>Metazoa</taxon>
        <taxon>Chordata</taxon>
        <taxon>Craniata</taxon>
        <taxon>Vertebrata</taxon>
        <taxon>Euteleostomi</taxon>
        <taxon>Mammalia</taxon>
        <taxon>Eutheria</taxon>
        <taxon>Laurasiatheria</taxon>
        <taxon>Artiodactyla</taxon>
        <taxon>Ruminantia</taxon>
        <taxon>Pecora</taxon>
        <taxon>Cervidae</taxon>
        <taxon>Odocoileinae</taxon>
        <taxon>Rangifer</taxon>
    </lineage>
</organism>